<keyword evidence="3" id="KW-0862">Zinc</keyword>
<evidence type="ECO:0000256" key="2">
    <source>
        <dbReference type="ARBA" id="ARBA00022771"/>
    </source>
</evidence>
<protein>
    <recommendedName>
        <fullName evidence="6">FPG-type domain-containing protein</fullName>
    </recommendedName>
</protein>
<evidence type="ECO:0000259" key="6">
    <source>
        <dbReference type="PROSITE" id="PS51066"/>
    </source>
</evidence>
<dbReference type="PANTHER" id="PTHR22993:SF9">
    <property type="entry name" value="FORMAMIDOPYRIMIDINE-DNA GLYCOSYLASE"/>
    <property type="match status" value="1"/>
</dbReference>
<dbReference type="PROSITE" id="PS51066">
    <property type="entry name" value="ZF_FPG_2"/>
    <property type="match status" value="1"/>
</dbReference>
<name>A0ABQ6I9T9_9MICO</name>
<dbReference type="InterPro" id="IPR010663">
    <property type="entry name" value="Znf_FPG/IleRS"/>
</dbReference>
<comment type="caution">
    <text evidence="7">The sequence shown here is derived from an EMBL/GenBank/DDBJ whole genome shotgun (WGS) entry which is preliminary data.</text>
</comment>
<keyword evidence="1" id="KW-0479">Metal-binding</keyword>
<feature type="domain" description="FPG-type" evidence="6">
    <location>
        <begin position="172"/>
        <end position="206"/>
    </location>
</feature>
<evidence type="ECO:0000256" key="4">
    <source>
        <dbReference type="ARBA" id="ARBA00044632"/>
    </source>
</evidence>
<sequence length="216" mass="22949">MPPRPTRTAAPACTCPAQGRTSCWTSWISARSAISTSRSLRPTDDGFAGGQGSADALIPASVTHIGRDALDPDLDVPAALRAWRRGTRGIKQVLLDQTLVSGIGNIYADEAMWRARVHPERPARATSVATASALLEATQAVMRDALAQGGTSLDALYVNVNGQSGYFARGLEAYGRGGEPCGRCGNLLSRATIGGRASHWCGRCQRRYSPRRAAVR</sequence>
<evidence type="ECO:0000256" key="1">
    <source>
        <dbReference type="ARBA" id="ARBA00022723"/>
    </source>
</evidence>
<keyword evidence="2 5" id="KW-0863">Zinc-finger</keyword>
<organism evidence="7 8">
    <name type="scientific">Demequina litorisediminis</name>
    <dbReference type="NCBI Taxonomy" id="1849022"/>
    <lineage>
        <taxon>Bacteria</taxon>
        <taxon>Bacillati</taxon>
        <taxon>Actinomycetota</taxon>
        <taxon>Actinomycetes</taxon>
        <taxon>Micrococcales</taxon>
        <taxon>Demequinaceae</taxon>
        <taxon>Demequina</taxon>
    </lineage>
</organism>
<dbReference type="EMBL" id="BSUN01000001">
    <property type="protein sequence ID" value="GMA34384.1"/>
    <property type="molecule type" value="Genomic_DNA"/>
</dbReference>
<keyword evidence="8" id="KW-1185">Reference proteome</keyword>
<evidence type="ECO:0000313" key="7">
    <source>
        <dbReference type="EMBL" id="GMA34384.1"/>
    </source>
</evidence>
<dbReference type="SMART" id="SM01232">
    <property type="entry name" value="H2TH"/>
    <property type="match status" value="1"/>
</dbReference>
<proteinExistence type="predicted"/>
<accession>A0ABQ6I9T9</accession>
<dbReference type="Pfam" id="PF06827">
    <property type="entry name" value="zf-FPG_IleRS"/>
    <property type="match status" value="1"/>
</dbReference>
<dbReference type="InterPro" id="IPR000214">
    <property type="entry name" value="Znf_DNA_glyclase/AP_lyase"/>
</dbReference>
<dbReference type="InterPro" id="IPR015887">
    <property type="entry name" value="DNA_glyclase_Znf_dom_DNA_BS"/>
</dbReference>
<dbReference type="Gene3D" id="1.10.8.50">
    <property type="match status" value="1"/>
</dbReference>
<comment type="catalytic activity">
    <reaction evidence="4">
        <text>2'-deoxyribonucleotide-(2'-deoxyribose 5'-phosphate)-2'-deoxyribonucleotide-DNA = a 3'-end 2'-deoxyribonucleotide-(2,3-dehydro-2,3-deoxyribose 5'-phosphate)-DNA + a 5'-end 5'-phospho-2'-deoxyribonucleoside-DNA + H(+)</text>
        <dbReference type="Rhea" id="RHEA:66592"/>
        <dbReference type="Rhea" id="RHEA-COMP:13180"/>
        <dbReference type="Rhea" id="RHEA-COMP:16897"/>
        <dbReference type="Rhea" id="RHEA-COMP:17067"/>
        <dbReference type="ChEBI" id="CHEBI:15378"/>
        <dbReference type="ChEBI" id="CHEBI:136412"/>
        <dbReference type="ChEBI" id="CHEBI:157695"/>
        <dbReference type="ChEBI" id="CHEBI:167181"/>
        <dbReference type="EC" id="4.2.99.18"/>
    </reaction>
</comment>
<evidence type="ECO:0000256" key="5">
    <source>
        <dbReference type="PROSITE-ProRule" id="PRU00391"/>
    </source>
</evidence>
<reference evidence="8" key="1">
    <citation type="journal article" date="2019" name="Int. J. Syst. Evol. Microbiol.">
        <title>The Global Catalogue of Microorganisms (GCM) 10K type strain sequencing project: providing services to taxonomists for standard genome sequencing and annotation.</title>
        <authorList>
            <consortium name="The Broad Institute Genomics Platform"/>
            <consortium name="The Broad Institute Genome Sequencing Center for Infectious Disease"/>
            <person name="Wu L."/>
            <person name="Ma J."/>
        </authorList>
    </citation>
    <scope>NUCLEOTIDE SEQUENCE [LARGE SCALE GENOMIC DNA]</scope>
    <source>
        <strain evidence="8">NBRC 112299</strain>
    </source>
</reference>
<evidence type="ECO:0000313" key="8">
    <source>
        <dbReference type="Proteomes" id="UP001157125"/>
    </source>
</evidence>
<dbReference type="PANTHER" id="PTHR22993">
    <property type="entry name" value="FORMAMIDOPYRIMIDINE-DNA GLYCOSYLASE"/>
    <property type="match status" value="1"/>
</dbReference>
<evidence type="ECO:0000256" key="3">
    <source>
        <dbReference type="ARBA" id="ARBA00022833"/>
    </source>
</evidence>
<dbReference type="InterPro" id="IPR010979">
    <property type="entry name" value="Ribosomal_uS13-like_H2TH"/>
</dbReference>
<dbReference type="Proteomes" id="UP001157125">
    <property type="component" value="Unassembled WGS sequence"/>
</dbReference>
<dbReference type="SUPFAM" id="SSF46946">
    <property type="entry name" value="S13-like H2TH domain"/>
    <property type="match status" value="1"/>
</dbReference>
<dbReference type="SUPFAM" id="SSF57716">
    <property type="entry name" value="Glucocorticoid receptor-like (DNA-binding domain)"/>
    <property type="match status" value="1"/>
</dbReference>
<dbReference type="InterPro" id="IPR015886">
    <property type="entry name" value="H2TH_FPG"/>
</dbReference>
<dbReference type="Pfam" id="PF06831">
    <property type="entry name" value="H2TH"/>
    <property type="match status" value="1"/>
</dbReference>
<dbReference type="PROSITE" id="PS01242">
    <property type="entry name" value="ZF_FPG_1"/>
    <property type="match status" value="1"/>
</dbReference>
<gene>
    <name evidence="7" type="ORF">GCM10025876_05880</name>
</gene>